<dbReference type="Proteomes" id="UP000182983">
    <property type="component" value="Unassembled WGS sequence"/>
</dbReference>
<evidence type="ECO:0000256" key="5">
    <source>
        <dbReference type="ARBA" id="ARBA00035294"/>
    </source>
</evidence>
<keyword evidence="6" id="KW-0694">RNA-binding</keyword>
<keyword evidence="2 6" id="KW-0689">Ribosomal protein</keyword>
<proteinExistence type="inferred from homology"/>
<keyword evidence="9" id="KW-1185">Reference proteome</keyword>
<evidence type="ECO:0000256" key="1">
    <source>
        <dbReference type="ARBA" id="ARBA00009512"/>
    </source>
</evidence>
<comment type="similarity">
    <text evidence="1 6">Belongs to the bacterial ribosomal protein bS6 family.</text>
</comment>
<comment type="function">
    <text evidence="4 6">Binds together with bS18 to 16S ribosomal RNA.</text>
</comment>
<dbReference type="InterPro" id="IPR035980">
    <property type="entry name" value="Ribosomal_bS6_sf"/>
</dbReference>
<evidence type="ECO:0000256" key="6">
    <source>
        <dbReference type="HAMAP-Rule" id="MF_00360"/>
    </source>
</evidence>
<dbReference type="Gene3D" id="3.30.70.60">
    <property type="match status" value="1"/>
</dbReference>
<evidence type="ECO:0000313" key="9">
    <source>
        <dbReference type="Proteomes" id="UP000182983"/>
    </source>
</evidence>
<dbReference type="GO" id="GO:0006412">
    <property type="term" value="P:translation"/>
    <property type="evidence" value="ECO:0007669"/>
    <property type="project" value="UniProtKB-UniRule"/>
</dbReference>
<dbReference type="PANTHER" id="PTHR21011:SF1">
    <property type="entry name" value="SMALL RIBOSOMAL SUBUNIT PROTEIN BS6M"/>
    <property type="match status" value="1"/>
</dbReference>
<dbReference type="AlphaFoldDB" id="A0A1H6H6G3"/>
<dbReference type="CDD" id="cd00473">
    <property type="entry name" value="bS6"/>
    <property type="match status" value="1"/>
</dbReference>
<reference evidence="9" key="1">
    <citation type="submission" date="2016-10" db="EMBL/GenBank/DDBJ databases">
        <authorList>
            <person name="Varghese N."/>
            <person name="Submissions S."/>
        </authorList>
    </citation>
    <scope>NUCLEOTIDE SEQUENCE [LARGE SCALE GENOMIC DNA]</scope>
    <source>
        <strain evidence="9">DSM 13234</strain>
    </source>
</reference>
<evidence type="ECO:0000256" key="7">
    <source>
        <dbReference type="SAM" id="MobiDB-lite"/>
    </source>
</evidence>
<gene>
    <name evidence="6" type="primary">rpsF</name>
    <name evidence="8" type="ORF">SAMN04244559_00823</name>
</gene>
<feature type="region of interest" description="Disordered" evidence="7">
    <location>
        <begin position="148"/>
        <end position="193"/>
    </location>
</feature>
<sequence length="193" mass="21878">MRPDRHFRPCIAGAVVYIHALQPLPTPNRGAGYARSPIGGEGEEKSQKGFFMPLYESVFIARQDISAPQVEALTEELSNIIVQGGGTVSKKEFWGLRNITYRVKKNRKGHYVLLNIDAPSAAVKEMERQMSINEDVLRTLTVRVEELEEGPSAMMQSKNSRDDRPRRGDGEDRSRSDRPRRDDREPRRIEGGE</sequence>
<dbReference type="GO" id="GO:0003735">
    <property type="term" value="F:structural constituent of ribosome"/>
    <property type="evidence" value="ECO:0007669"/>
    <property type="project" value="InterPro"/>
</dbReference>
<name>A0A1H6H6G3_MAGFU</name>
<dbReference type="PANTHER" id="PTHR21011">
    <property type="entry name" value="MITOCHONDRIAL 28S RIBOSOMAL PROTEIN S6"/>
    <property type="match status" value="1"/>
</dbReference>
<dbReference type="GO" id="GO:0070181">
    <property type="term" value="F:small ribosomal subunit rRNA binding"/>
    <property type="evidence" value="ECO:0007669"/>
    <property type="project" value="TreeGrafter"/>
</dbReference>
<feature type="compositionally biased region" description="Basic and acidic residues" evidence="7">
    <location>
        <begin position="159"/>
        <end position="193"/>
    </location>
</feature>
<protein>
    <recommendedName>
        <fullName evidence="5 6">Small ribosomal subunit protein bS6</fullName>
    </recommendedName>
</protein>
<keyword evidence="3 6" id="KW-0687">Ribonucleoprotein</keyword>
<evidence type="ECO:0000256" key="2">
    <source>
        <dbReference type="ARBA" id="ARBA00022980"/>
    </source>
</evidence>
<organism evidence="8 9">
    <name type="scientific">Magnetospirillum fulvum</name>
    <name type="common">Rhodospirillum fulvum</name>
    <dbReference type="NCBI Taxonomy" id="1082"/>
    <lineage>
        <taxon>Bacteria</taxon>
        <taxon>Pseudomonadati</taxon>
        <taxon>Pseudomonadota</taxon>
        <taxon>Alphaproteobacteria</taxon>
        <taxon>Rhodospirillales</taxon>
        <taxon>Rhodospirillaceae</taxon>
        <taxon>Magnetospirillum</taxon>
    </lineage>
</organism>
<evidence type="ECO:0000313" key="8">
    <source>
        <dbReference type="EMBL" id="SEH29854.1"/>
    </source>
</evidence>
<dbReference type="Pfam" id="PF01250">
    <property type="entry name" value="Ribosomal_S6"/>
    <property type="match status" value="1"/>
</dbReference>
<dbReference type="SUPFAM" id="SSF54995">
    <property type="entry name" value="Ribosomal protein S6"/>
    <property type="match status" value="1"/>
</dbReference>
<dbReference type="InterPro" id="IPR000529">
    <property type="entry name" value="Ribosomal_bS6"/>
</dbReference>
<evidence type="ECO:0000256" key="3">
    <source>
        <dbReference type="ARBA" id="ARBA00023274"/>
    </source>
</evidence>
<dbReference type="InterPro" id="IPR014717">
    <property type="entry name" value="Transl_elong_EF1B/ribsomal_bS6"/>
</dbReference>
<dbReference type="NCBIfam" id="TIGR00166">
    <property type="entry name" value="S6"/>
    <property type="match status" value="1"/>
</dbReference>
<accession>A0A1H6H6G3</accession>
<evidence type="ECO:0000256" key="4">
    <source>
        <dbReference type="ARBA" id="ARBA00035104"/>
    </source>
</evidence>
<dbReference type="InterPro" id="IPR020814">
    <property type="entry name" value="Ribosomal_S6_plastid/chlpt"/>
</dbReference>
<keyword evidence="6" id="KW-0699">rRNA-binding</keyword>
<dbReference type="HAMAP" id="MF_00360">
    <property type="entry name" value="Ribosomal_bS6"/>
    <property type="match status" value="1"/>
</dbReference>
<dbReference type="EMBL" id="FNWO01000003">
    <property type="protein sequence ID" value="SEH29854.1"/>
    <property type="molecule type" value="Genomic_DNA"/>
</dbReference>
<dbReference type="GO" id="GO:0022627">
    <property type="term" value="C:cytosolic small ribosomal subunit"/>
    <property type="evidence" value="ECO:0007669"/>
    <property type="project" value="TreeGrafter"/>
</dbReference>